<evidence type="ECO:0000256" key="2">
    <source>
        <dbReference type="SAM" id="SignalP"/>
    </source>
</evidence>
<evidence type="ECO:0000313" key="3">
    <source>
        <dbReference type="EMBL" id="WOT04596.1"/>
    </source>
</evidence>
<organism evidence="3 4">
    <name type="scientific">Shewanella youngdeokensis</name>
    <dbReference type="NCBI Taxonomy" id="2999068"/>
    <lineage>
        <taxon>Bacteria</taxon>
        <taxon>Pseudomonadati</taxon>
        <taxon>Pseudomonadota</taxon>
        <taxon>Gammaproteobacteria</taxon>
        <taxon>Alteromonadales</taxon>
        <taxon>Shewanellaceae</taxon>
        <taxon>Shewanella</taxon>
    </lineage>
</organism>
<keyword evidence="4" id="KW-1185">Reference proteome</keyword>
<dbReference type="EMBL" id="CP136522">
    <property type="protein sequence ID" value="WOT04596.1"/>
    <property type="molecule type" value="Genomic_DNA"/>
</dbReference>
<keyword evidence="2" id="KW-0732">Signal</keyword>
<feature type="signal peptide" evidence="2">
    <location>
        <begin position="1"/>
        <end position="24"/>
    </location>
</feature>
<protein>
    <submittedName>
        <fullName evidence="3">DUF3450 domain-containing protein</fullName>
    </submittedName>
</protein>
<dbReference type="RefSeq" id="WP_310472232.1">
    <property type="nucleotide sequence ID" value="NZ_CP136522.1"/>
</dbReference>
<dbReference type="Pfam" id="PF11932">
    <property type="entry name" value="DUF3450"/>
    <property type="match status" value="1"/>
</dbReference>
<dbReference type="InterPro" id="IPR016866">
    <property type="entry name" value="UCP028069"/>
</dbReference>
<feature type="chain" id="PRO_5045623856" evidence="2">
    <location>
        <begin position="25"/>
        <end position="269"/>
    </location>
</feature>
<evidence type="ECO:0000256" key="1">
    <source>
        <dbReference type="SAM" id="Coils"/>
    </source>
</evidence>
<sequence>MKGHLQLNLIAVIYALTVNVSANAEPLKVESLAQQWVDKIQQPIEQSVQLGQEAADWQQQKAQSLSQQQQDLGELYWTEYQLQKQQRYLDSLTAEVTQLQQDIETINALKQQLEPQLEIWYATLERQIASDLPFDFDERKRRLAFLRTAMDASSLPLAERFRRLLDVLSIEVAYGYGQHASQDVIVIDGKPVQVNLLRLGRLAWFYMTPDEQQLGWFNNKTRQWQALPLGQQGDLRLAMAITTNKQIAKIVNVPLMNLSAAVELEGVQK</sequence>
<dbReference type="Proteomes" id="UP001529491">
    <property type="component" value="Chromosome"/>
</dbReference>
<proteinExistence type="predicted"/>
<accession>A0ABZ0JWI1</accession>
<evidence type="ECO:0000313" key="4">
    <source>
        <dbReference type="Proteomes" id="UP001529491"/>
    </source>
</evidence>
<gene>
    <name evidence="3" type="ORF">RGE70_14875</name>
</gene>
<keyword evidence="1" id="KW-0175">Coiled coil</keyword>
<feature type="coiled-coil region" evidence="1">
    <location>
        <begin position="82"/>
        <end position="109"/>
    </location>
</feature>
<reference evidence="3 4" key="1">
    <citation type="submission" date="2023-10" db="EMBL/GenBank/DDBJ databases">
        <title>Complete genome sequence of Shewanella sp. DAU334.</title>
        <authorList>
            <person name="Lee Y.-S."/>
            <person name="Jeong H.-R."/>
            <person name="Hwang E.-J."/>
            <person name="Choi Y.-L."/>
            <person name="Kim G.-D."/>
        </authorList>
    </citation>
    <scope>NUCLEOTIDE SEQUENCE [LARGE SCALE GENOMIC DNA]</scope>
    <source>
        <strain evidence="3 4">DAU334</strain>
    </source>
</reference>
<name>A0ABZ0JWI1_9GAMM</name>